<organism evidence="2 3">
    <name type="scientific">Centaurea solstitialis</name>
    <name type="common">yellow star-thistle</name>
    <dbReference type="NCBI Taxonomy" id="347529"/>
    <lineage>
        <taxon>Eukaryota</taxon>
        <taxon>Viridiplantae</taxon>
        <taxon>Streptophyta</taxon>
        <taxon>Embryophyta</taxon>
        <taxon>Tracheophyta</taxon>
        <taxon>Spermatophyta</taxon>
        <taxon>Magnoliopsida</taxon>
        <taxon>eudicotyledons</taxon>
        <taxon>Gunneridae</taxon>
        <taxon>Pentapetalae</taxon>
        <taxon>asterids</taxon>
        <taxon>campanulids</taxon>
        <taxon>Asterales</taxon>
        <taxon>Asteraceae</taxon>
        <taxon>Carduoideae</taxon>
        <taxon>Cardueae</taxon>
        <taxon>Centaureinae</taxon>
        <taxon>Centaurea</taxon>
    </lineage>
</organism>
<accession>A0AA38T1W8</accession>
<evidence type="ECO:0000256" key="1">
    <source>
        <dbReference type="SAM" id="MobiDB-lite"/>
    </source>
</evidence>
<evidence type="ECO:0000313" key="2">
    <source>
        <dbReference type="EMBL" id="KAJ9542663.1"/>
    </source>
</evidence>
<dbReference type="EMBL" id="JARYMX010000007">
    <property type="protein sequence ID" value="KAJ9542663.1"/>
    <property type="molecule type" value="Genomic_DNA"/>
</dbReference>
<dbReference type="Proteomes" id="UP001172457">
    <property type="component" value="Chromosome 7"/>
</dbReference>
<feature type="compositionally biased region" description="Acidic residues" evidence="1">
    <location>
        <begin position="580"/>
        <end position="589"/>
    </location>
</feature>
<keyword evidence="3" id="KW-1185">Reference proteome</keyword>
<dbReference type="PANTHER" id="PTHR11439:SF495">
    <property type="entry name" value="REVERSE TRANSCRIPTASE, RNA-DEPENDENT DNA POLYMERASE-RELATED"/>
    <property type="match status" value="1"/>
</dbReference>
<sequence>MDRKSTSGHLQFLGNKIVSWASKKQQCVSTSTAKSEYVAAASCCSQVLWMQTQLRDYGLEYKKIPIYCDSKSAVAISTNLVQHSITKHIDIRYHFLKDNVEKENIELYFVNTEFQLAYLFTKALDEKRFKFLISRLAMENYIFPDTDTLEVPHVLSIRSSQHQPNLDADRQLIQRGMFLEIASNNVRYNPYAKTTAPVITTILQHHPLNTAHKVGQMDHFTISFGLNKFRRVLGFPEENIRPGANHFEPFAIVEEAMAAIRSIGHVGALNATSQFNKSKLPPTYNCLFTILSRCLTGKKIAQGTATQSFLIFFHGVLFNRHYDYAAQIFHDLKELLSKKQTHLPFPRFFSILIACAMERNQDIPRRSDAEPVKIYDMQLIRNTKQQVLEEIPLFDELLAYADQNAKSVRVYRSKFPPMVQPESAGPTQGVSPRREGLVLRDQRSWDLSQGVQRENTERGTGGAHSDQPTHSSNVNVAAKIGQISSETRMDDVFDAIEVAQGVVSPIIESSLAVEMAQRLQRLMGHDSSSEKISATNSQPVQDALHVVFGTSSSNTQQIIDSVEASDAVDGPTEELPGSDVNDDPMDDDQGSSLIVQHGDIRMAEGVLVENTDVSVCEWEVEKDGESETGARKIVQTPPHTESSRAATSSRVSICCRLPLNKSWYTQPCIEQPHQSTLLFLNKRTHVGTTFVGGFSFPAATTVVSSSFVGGLRGSEGNPISVNIMPTLTMGPLSSTLGSTTSLSDLGVSLPSSSFMTFIRQQSTILGSSSTPIGSLSSASTIASTLSTVSSSTVFLHRHPFLCLLQLIVDTMKQQLARISSLEQQVATLAKGKAPMTDPPSQPSQPTADSLSIPELKNLLFSKLLEAGNTEYWDLAFKTSLDASLTKTFTEINKTFMDGLSQLSDRIWGLRRLVRFEERPPREKQPYRQCDAIVLAGGESSRGVGRSDMQSTFDFLSSVQEDVPNWRAGSEVKDVQRDIGTSGASRSKSELDKVLELLENVANEIHNYEVPDNELESGRVQADRNMEDMCEDLMFDFEQSMPEDDVEGPRESLWECELEEELKTEYIHMRKVKGKRVEDLDVDKKFVSVEKYRTNCLRCYEYSEITLRREDRKEYVISEADFPNVEFNVFLSIMSDLKSKLIISFEEMTALGAVLRHLRASITLAHLYDFQLGLENWTSKMYSHRPANVLHEDFRHLALYTVFHGDDKMIVCVYPDFDGEPKGMLVHEVMLFSDGTLRMVVDQLRKRLQFDHAGIHLIDPPERHLIKHFVKEIEKRLDVRNDIRIVEVSSSLALTSREELKLKFHVLSEERTKQFSKIEELEETNLKRGQSEHTLNLFTKQTTQHPCYQAKPGLGHVEKCVLEKAPANLYNFDNMNASKPKPRLVGGHVTKNFVM</sequence>
<name>A0AA38T1W8_9ASTR</name>
<evidence type="ECO:0000313" key="3">
    <source>
        <dbReference type="Proteomes" id="UP001172457"/>
    </source>
</evidence>
<feature type="compositionally biased region" description="Polar residues" evidence="1">
    <location>
        <begin position="466"/>
        <end position="475"/>
    </location>
</feature>
<gene>
    <name evidence="2" type="ORF">OSB04_029169</name>
</gene>
<reference evidence="2" key="1">
    <citation type="submission" date="2023-03" db="EMBL/GenBank/DDBJ databases">
        <title>Chromosome-scale reference genome and RAD-based genetic map of yellow starthistle (Centaurea solstitialis) reveal putative structural variation and QTLs associated with invader traits.</title>
        <authorList>
            <person name="Reatini B."/>
            <person name="Cang F.A."/>
            <person name="Jiang Q."/>
            <person name="Mckibben M.T.W."/>
            <person name="Barker M.S."/>
            <person name="Rieseberg L.H."/>
            <person name="Dlugosch K.M."/>
        </authorList>
    </citation>
    <scope>NUCLEOTIDE SEQUENCE</scope>
    <source>
        <strain evidence="2">CAN-66</strain>
        <tissue evidence="2">Leaf</tissue>
    </source>
</reference>
<feature type="region of interest" description="Disordered" evidence="1">
    <location>
        <begin position="563"/>
        <end position="591"/>
    </location>
</feature>
<protein>
    <submittedName>
        <fullName evidence="2">Uncharacterized protein</fullName>
    </submittedName>
</protein>
<dbReference type="PANTHER" id="PTHR11439">
    <property type="entry name" value="GAG-POL-RELATED RETROTRANSPOSON"/>
    <property type="match status" value="1"/>
</dbReference>
<feature type="region of interest" description="Disordered" evidence="1">
    <location>
        <begin position="448"/>
        <end position="475"/>
    </location>
</feature>
<comment type="caution">
    <text evidence="2">The sequence shown here is derived from an EMBL/GenBank/DDBJ whole genome shotgun (WGS) entry which is preliminary data.</text>
</comment>
<proteinExistence type="predicted"/>
<feature type="region of interest" description="Disordered" evidence="1">
    <location>
        <begin position="829"/>
        <end position="849"/>
    </location>
</feature>
<dbReference type="CDD" id="cd09272">
    <property type="entry name" value="RNase_HI_RT_Ty1"/>
    <property type="match status" value="1"/>
</dbReference>